<sequence>MVDQSGSTILFKVFINELNDGAEHSLIKFADDTNLGRGISQKNLNKEKNLNKHQILNWCQYVSGNEHIMEKNNDEDGHLTNRDRDKAEVFNAFFASVSNTDDGPREFQWHELEDQGYGNGLLVVNPKIVQDLLL</sequence>
<gene>
    <name evidence="1" type="ORF">DUI87_09127</name>
</gene>
<keyword evidence="2" id="KW-1185">Reference proteome</keyword>
<dbReference type="AlphaFoldDB" id="A0A3M0KTG3"/>
<evidence type="ECO:0008006" key="3">
    <source>
        <dbReference type="Google" id="ProtNLM"/>
    </source>
</evidence>
<dbReference type="EMBL" id="QRBI01000105">
    <property type="protein sequence ID" value="RMC14040.1"/>
    <property type="molecule type" value="Genomic_DNA"/>
</dbReference>
<accession>A0A3M0KTG3</accession>
<protein>
    <recommendedName>
        <fullName evidence="3">Reverse transcriptase domain-containing protein</fullName>
    </recommendedName>
</protein>
<proteinExistence type="predicted"/>
<dbReference type="Proteomes" id="UP000269221">
    <property type="component" value="Unassembled WGS sequence"/>
</dbReference>
<reference evidence="1 2" key="1">
    <citation type="submission" date="2018-07" db="EMBL/GenBank/DDBJ databases">
        <title>A high quality draft genome assembly of the barn swallow (H. rustica rustica).</title>
        <authorList>
            <person name="Formenti G."/>
            <person name="Chiara M."/>
            <person name="Poveda L."/>
            <person name="Francoijs K.-J."/>
            <person name="Bonisoli-Alquati A."/>
            <person name="Canova L."/>
            <person name="Gianfranceschi L."/>
            <person name="Horner D.S."/>
            <person name="Saino N."/>
        </authorList>
    </citation>
    <scope>NUCLEOTIDE SEQUENCE [LARGE SCALE GENOMIC DNA]</scope>
    <source>
        <strain evidence="1">Chelidonia</strain>
        <tissue evidence="1">Blood</tissue>
    </source>
</reference>
<evidence type="ECO:0000313" key="1">
    <source>
        <dbReference type="EMBL" id="RMC14040.1"/>
    </source>
</evidence>
<organism evidence="1 2">
    <name type="scientific">Hirundo rustica rustica</name>
    <dbReference type="NCBI Taxonomy" id="333673"/>
    <lineage>
        <taxon>Eukaryota</taxon>
        <taxon>Metazoa</taxon>
        <taxon>Chordata</taxon>
        <taxon>Craniata</taxon>
        <taxon>Vertebrata</taxon>
        <taxon>Euteleostomi</taxon>
        <taxon>Archelosauria</taxon>
        <taxon>Archosauria</taxon>
        <taxon>Dinosauria</taxon>
        <taxon>Saurischia</taxon>
        <taxon>Theropoda</taxon>
        <taxon>Coelurosauria</taxon>
        <taxon>Aves</taxon>
        <taxon>Neognathae</taxon>
        <taxon>Neoaves</taxon>
        <taxon>Telluraves</taxon>
        <taxon>Australaves</taxon>
        <taxon>Passeriformes</taxon>
        <taxon>Sylvioidea</taxon>
        <taxon>Hirundinidae</taxon>
        <taxon>Hirundo</taxon>
    </lineage>
</organism>
<dbReference type="OrthoDB" id="9221667at2759"/>
<evidence type="ECO:0000313" key="2">
    <source>
        <dbReference type="Proteomes" id="UP000269221"/>
    </source>
</evidence>
<comment type="caution">
    <text evidence="1">The sequence shown here is derived from an EMBL/GenBank/DDBJ whole genome shotgun (WGS) entry which is preliminary data.</text>
</comment>
<name>A0A3M0KTG3_HIRRU</name>